<dbReference type="EMBL" id="CAMPGE010022217">
    <property type="protein sequence ID" value="CAI2380271.1"/>
    <property type="molecule type" value="Genomic_DNA"/>
</dbReference>
<organism evidence="1 2">
    <name type="scientific">Euplotes crassus</name>
    <dbReference type="NCBI Taxonomy" id="5936"/>
    <lineage>
        <taxon>Eukaryota</taxon>
        <taxon>Sar</taxon>
        <taxon>Alveolata</taxon>
        <taxon>Ciliophora</taxon>
        <taxon>Intramacronucleata</taxon>
        <taxon>Spirotrichea</taxon>
        <taxon>Hypotrichia</taxon>
        <taxon>Euplotida</taxon>
        <taxon>Euplotidae</taxon>
        <taxon>Moneuplotes</taxon>
    </lineage>
</organism>
<comment type="caution">
    <text evidence="1">The sequence shown here is derived from an EMBL/GenBank/DDBJ whole genome shotgun (WGS) entry which is preliminary data.</text>
</comment>
<evidence type="ECO:0000313" key="1">
    <source>
        <dbReference type="EMBL" id="CAI2380271.1"/>
    </source>
</evidence>
<evidence type="ECO:0000313" key="2">
    <source>
        <dbReference type="Proteomes" id="UP001295684"/>
    </source>
</evidence>
<reference evidence="1" key="1">
    <citation type="submission" date="2023-07" db="EMBL/GenBank/DDBJ databases">
        <authorList>
            <consortium name="AG Swart"/>
            <person name="Singh M."/>
            <person name="Singh A."/>
            <person name="Seah K."/>
            <person name="Emmerich C."/>
        </authorList>
    </citation>
    <scope>NUCLEOTIDE SEQUENCE</scope>
    <source>
        <strain evidence="1">DP1</strain>
    </source>
</reference>
<dbReference type="AlphaFoldDB" id="A0AAD2D590"/>
<accession>A0AAD2D590</accession>
<sequence>MALKHKRWLEVESPLPLQLKITRKTINKVVCKEALCLPNIGPSQLPCYKSC</sequence>
<dbReference type="Proteomes" id="UP001295684">
    <property type="component" value="Unassembled WGS sequence"/>
</dbReference>
<keyword evidence="2" id="KW-1185">Reference proteome</keyword>
<protein>
    <submittedName>
        <fullName evidence="1">Uncharacterized protein</fullName>
    </submittedName>
</protein>
<name>A0AAD2D590_EUPCR</name>
<gene>
    <name evidence="1" type="ORF">ECRASSUSDP1_LOCUS21703</name>
</gene>
<proteinExistence type="predicted"/>